<gene>
    <name evidence="1" type="ORF">MRB53_005637</name>
</gene>
<reference evidence="1 2" key="1">
    <citation type="journal article" date="2022" name="Hortic Res">
        <title>A haplotype resolved chromosomal level avocado genome allows analysis of novel avocado genes.</title>
        <authorList>
            <person name="Nath O."/>
            <person name="Fletcher S.J."/>
            <person name="Hayward A."/>
            <person name="Shaw L.M."/>
            <person name="Masouleh A.K."/>
            <person name="Furtado A."/>
            <person name="Henry R.J."/>
            <person name="Mitter N."/>
        </authorList>
    </citation>
    <scope>NUCLEOTIDE SEQUENCE [LARGE SCALE GENOMIC DNA]</scope>
    <source>
        <strain evidence="2">cv. Hass</strain>
    </source>
</reference>
<sequence length="82" mass="9312">MREGYNLEPTIEHYGCMVDLLGHAGRVHGNIEIGEHVGNRLIDLASDDSSCYVPLVNLFASVGRWEDVNKLRNLMKREDSER</sequence>
<protein>
    <submittedName>
        <fullName evidence="1">Uncharacterized protein</fullName>
    </submittedName>
</protein>
<evidence type="ECO:0000313" key="2">
    <source>
        <dbReference type="Proteomes" id="UP001234297"/>
    </source>
</evidence>
<name>A0ACC2MEW3_PERAE</name>
<proteinExistence type="predicted"/>
<accession>A0ACC2MEW3</accession>
<dbReference type="EMBL" id="CM056810">
    <property type="protein sequence ID" value="KAJ8643889.1"/>
    <property type="molecule type" value="Genomic_DNA"/>
</dbReference>
<dbReference type="Proteomes" id="UP001234297">
    <property type="component" value="Chromosome 2"/>
</dbReference>
<comment type="caution">
    <text evidence="1">The sequence shown here is derived from an EMBL/GenBank/DDBJ whole genome shotgun (WGS) entry which is preliminary data.</text>
</comment>
<organism evidence="1 2">
    <name type="scientific">Persea americana</name>
    <name type="common">Avocado</name>
    <dbReference type="NCBI Taxonomy" id="3435"/>
    <lineage>
        <taxon>Eukaryota</taxon>
        <taxon>Viridiplantae</taxon>
        <taxon>Streptophyta</taxon>
        <taxon>Embryophyta</taxon>
        <taxon>Tracheophyta</taxon>
        <taxon>Spermatophyta</taxon>
        <taxon>Magnoliopsida</taxon>
        <taxon>Magnoliidae</taxon>
        <taxon>Laurales</taxon>
        <taxon>Lauraceae</taxon>
        <taxon>Persea</taxon>
    </lineage>
</organism>
<keyword evidence="2" id="KW-1185">Reference proteome</keyword>
<evidence type="ECO:0000313" key="1">
    <source>
        <dbReference type="EMBL" id="KAJ8643889.1"/>
    </source>
</evidence>